<dbReference type="Pfam" id="PF00160">
    <property type="entry name" value="Pro_isomerase"/>
    <property type="match status" value="1"/>
</dbReference>
<dbReference type="InterPro" id="IPR046357">
    <property type="entry name" value="PPIase_dom_sf"/>
</dbReference>
<dbReference type="Proteomes" id="UP000068905">
    <property type="component" value="Chromosome"/>
</dbReference>
<protein>
    <recommendedName>
        <fullName evidence="3 6">peptidylprolyl isomerase</fullName>
        <ecNumber evidence="3 6">5.2.1.8</ecNumber>
    </recommendedName>
</protein>
<evidence type="ECO:0000256" key="1">
    <source>
        <dbReference type="ARBA" id="ARBA00000971"/>
    </source>
</evidence>
<dbReference type="InterPro" id="IPR002130">
    <property type="entry name" value="Cyclophilin-type_PPIase_dom"/>
</dbReference>
<dbReference type="PATRIC" id="fig|1125411.7.peg.1287"/>
<dbReference type="PROSITE" id="PS00170">
    <property type="entry name" value="CSA_PPIASE_1"/>
    <property type="match status" value="1"/>
</dbReference>
<dbReference type="PROSITE" id="PS50059">
    <property type="entry name" value="FKBP_PPIASE"/>
    <property type="match status" value="1"/>
</dbReference>
<dbReference type="SUPFAM" id="SSF50891">
    <property type="entry name" value="Cyclophilin-like"/>
    <property type="match status" value="1"/>
</dbReference>
<evidence type="ECO:0000256" key="2">
    <source>
        <dbReference type="ARBA" id="ARBA00007365"/>
    </source>
</evidence>
<keyword evidence="5 6" id="KW-0413">Isomerase</keyword>
<evidence type="ECO:0000256" key="6">
    <source>
        <dbReference type="PROSITE-ProRule" id="PRU00277"/>
    </source>
</evidence>
<evidence type="ECO:0000259" key="8">
    <source>
        <dbReference type="PROSITE" id="PS50059"/>
    </source>
</evidence>
<evidence type="ECO:0000313" key="11">
    <source>
        <dbReference type="Proteomes" id="UP000068905"/>
    </source>
</evidence>
<dbReference type="PANTHER" id="PTHR45625:SF4">
    <property type="entry name" value="PEPTIDYLPROLYL ISOMERASE DOMAIN AND WD REPEAT-CONTAINING PROTEIN 1"/>
    <property type="match status" value="1"/>
</dbReference>
<comment type="catalytic activity">
    <reaction evidence="1 6">
        <text>[protein]-peptidylproline (omega=180) = [protein]-peptidylproline (omega=0)</text>
        <dbReference type="Rhea" id="RHEA:16237"/>
        <dbReference type="Rhea" id="RHEA-COMP:10747"/>
        <dbReference type="Rhea" id="RHEA-COMP:10748"/>
        <dbReference type="ChEBI" id="CHEBI:83833"/>
        <dbReference type="ChEBI" id="CHEBI:83834"/>
        <dbReference type="EC" id="5.2.1.8"/>
    </reaction>
</comment>
<dbReference type="GO" id="GO:0006457">
    <property type="term" value="P:protein folding"/>
    <property type="evidence" value="ECO:0007669"/>
    <property type="project" value="InterPro"/>
</dbReference>
<evidence type="ECO:0000256" key="7">
    <source>
        <dbReference type="SAM" id="SignalP"/>
    </source>
</evidence>
<feature type="signal peptide" evidence="7">
    <location>
        <begin position="1"/>
        <end position="18"/>
    </location>
</feature>
<evidence type="ECO:0000259" key="9">
    <source>
        <dbReference type="PROSITE" id="PS50072"/>
    </source>
</evidence>
<feature type="domain" description="PPIase FKBP-type" evidence="8">
    <location>
        <begin position="244"/>
        <end position="328"/>
    </location>
</feature>
<dbReference type="SUPFAM" id="SSF54534">
    <property type="entry name" value="FKBP-like"/>
    <property type="match status" value="1"/>
</dbReference>
<evidence type="ECO:0000256" key="4">
    <source>
        <dbReference type="ARBA" id="ARBA00023110"/>
    </source>
</evidence>
<dbReference type="EMBL" id="CP006911">
    <property type="protein sequence ID" value="ALE02215.1"/>
    <property type="molecule type" value="Genomic_DNA"/>
</dbReference>
<dbReference type="GO" id="GO:0003755">
    <property type="term" value="F:peptidyl-prolyl cis-trans isomerase activity"/>
    <property type="evidence" value="ECO:0007669"/>
    <property type="project" value="UniProtKB-KW"/>
</dbReference>
<organism evidence="10 11">
    <name type="scientific">Candidatus Pseudothioglobus singularis PS1</name>
    <dbReference type="NCBI Taxonomy" id="1125411"/>
    <lineage>
        <taxon>Bacteria</taxon>
        <taxon>Pseudomonadati</taxon>
        <taxon>Pseudomonadota</taxon>
        <taxon>Gammaproteobacteria</taxon>
        <taxon>Candidatus Pseudothioglobaceae</taxon>
        <taxon>Candidatus Pseudothioglobus</taxon>
    </lineage>
</organism>
<dbReference type="STRING" id="1125411.W908_06525"/>
<dbReference type="OrthoDB" id="9807797at2"/>
<dbReference type="InterPro" id="IPR044666">
    <property type="entry name" value="Cyclophilin_A-like"/>
</dbReference>
<dbReference type="EC" id="5.2.1.8" evidence="3 6"/>
<accession>A0A0M3T263</accession>
<sequence length="330" mass="35656">MRRLLVIFALLFSTFSIANLDDGIYAHLTTSKGEITVELAYKKAPLTVTNFIALSEGTKVSNKELGTPFYDGLVFHRVIDEFMIQGGDPKGNGTGGPGYMFADEFSDLIHDRPGVLSMANSGPNTNGSQFFITHVPTPWLDGKHSVFGSVVEGLDAVNSIKQGDILEAVRIERVGEEANQFAANEDSFNALISKANENILTSLKRRQKDFESYVSSTYPNAKETDLGYFTSVNKQGGGVSPNKGQIVSVDIALKANTGEVMRAAGSPIPFILGNGEIISIIEENAQEMTIGEERTVIATYESVFGDAPSGNIPQDAFIIFDLILIAAEDN</sequence>
<dbReference type="AlphaFoldDB" id="A0A0M3T263"/>
<dbReference type="InterPro" id="IPR001179">
    <property type="entry name" value="PPIase_FKBP_dom"/>
</dbReference>
<dbReference type="CDD" id="cd00317">
    <property type="entry name" value="cyclophilin"/>
    <property type="match status" value="1"/>
</dbReference>
<evidence type="ECO:0000256" key="3">
    <source>
        <dbReference type="ARBA" id="ARBA00013194"/>
    </source>
</evidence>
<dbReference type="KEGG" id="tsn:W908_06525"/>
<evidence type="ECO:0000256" key="5">
    <source>
        <dbReference type="ARBA" id="ARBA00023235"/>
    </source>
</evidence>
<feature type="chain" id="PRO_5005789520" description="peptidylprolyl isomerase" evidence="7">
    <location>
        <begin position="19"/>
        <end position="330"/>
    </location>
</feature>
<comment type="similarity">
    <text evidence="2">Belongs to the cyclophilin-type PPIase family.</text>
</comment>
<evidence type="ECO:0000313" key="10">
    <source>
        <dbReference type="EMBL" id="ALE02215.1"/>
    </source>
</evidence>
<feature type="domain" description="PPIase cyclophilin-type" evidence="9">
    <location>
        <begin position="33"/>
        <end position="162"/>
    </location>
</feature>
<name>A0A0M3T263_9GAMM</name>
<keyword evidence="7" id="KW-0732">Signal</keyword>
<dbReference type="RefSeq" id="WP_053820422.1">
    <property type="nucleotide sequence ID" value="NZ_CP006911.1"/>
</dbReference>
<dbReference type="PRINTS" id="PR00153">
    <property type="entry name" value="CSAPPISMRASE"/>
</dbReference>
<keyword evidence="4 6" id="KW-0697">Rotamase</keyword>
<dbReference type="PROSITE" id="PS50072">
    <property type="entry name" value="CSA_PPIASE_2"/>
    <property type="match status" value="1"/>
</dbReference>
<reference evidence="10 11" key="1">
    <citation type="journal article" date="2015" name="Genome Announc.">
        <title>Genome Sequence of 'Candidatus Thioglobus singularis' Strain PS1, a Mixotroph from the SUP05 Clade of Marine Gammaproteobacteria.</title>
        <authorList>
            <person name="Marshall K.T."/>
            <person name="Morris R.M."/>
        </authorList>
    </citation>
    <scope>NUCLEOTIDE SEQUENCE [LARGE SCALE GENOMIC DNA]</scope>
    <source>
        <strain evidence="10 11">PS1</strain>
    </source>
</reference>
<dbReference type="InterPro" id="IPR020892">
    <property type="entry name" value="Cyclophilin-type_PPIase_CS"/>
</dbReference>
<dbReference type="Gene3D" id="2.40.100.10">
    <property type="entry name" value="Cyclophilin-like"/>
    <property type="match status" value="1"/>
</dbReference>
<dbReference type="InterPro" id="IPR029000">
    <property type="entry name" value="Cyclophilin-like_dom_sf"/>
</dbReference>
<gene>
    <name evidence="10" type="ORF">W908_06525</name>
</gene>
<dbReference type="Gene3D" id="3.10.50.40">
    <property type="match status" value="1"/>
</dbReference>
<dbReference type="Pfam" id="PF00254">
    <property type="entry name" value="FKBP_C"/>
    <property type="match status" value="1"/>
</dbReference>
<keyword evidence="11" id="KW-1185">Reference proteome</keyword>
<proteinExistence type="inferred from homology"/>
<dbReference type="PANTHER" id="PTHR45625">
    <property type="entry name" value="PEPTIDYL-PROLYL CIS-TRANS ISOMERASE-RELATED"/>
    <property type="match status" value="1"/>
</dbReference>